<evidence type="ECO:0000313" key="3">
    <source>
        <dbReference type="Proteomes" id="UP000030663"/>
    </source>
</evidence>
<feature type="compositionally biased region" description="Polar residues" evidence="1">
    <location>
        <begin position="50"/>
        <end position="59"/>
    </location>
</feature>
<accession>X0C0I2</accession>
<sequence>MTRFSNALPAQNGSTSYLTLPIMSRVTESLISRYSYQTAQPSTGKRLARETNSTQRRTG</sequence>
<evidence type="ECO:0000256" key="1">
    <source>
        <dbReference type="SAM" id="MobiDB-lite"/>
    </source>
</evidence>
<reference evidence="2 3" key="1">
    <citation type="submission" date="2011-11" db="EMBL/GenBank/DDBJ databases">
        <title>The Genome Sequence of Fusarium oxysporum PHW815.</title>
        <authorList>
            <consortium name="The Broad Institute Genome Sequencing Platform"/>
            <person name="Ma L.-J."/>
            <person name="Gale L.R."/>
            <person name="Schwartz D.C."/>
            <person name="Zhou S."/>
            <person name="Corby-Kistler H."/>
            <person name="Young S.K."/>
            <person name="Zeng Q."/>
            <person name="Gargeya S."/>
            <person name="Fitzgerald M."/>
            <person name="Haas B."/>
            <person name="Abouelleil A."/>
            <person name="Alvarado L."/>
            <person name="Arachchi H.M."/>
            <person name="Berlin A."/>
            <person name="Brown A."/>
            <person name="Chapman S.B."/>
            <person name="Chen Z."/>
            <person name="Dunbar C."/>
            <person name="Freedman E."/>
            <person name="Gearin G."/>
            <person name="Goldberg J."/>
            <person name="Griggs A."/>
            <person name="Gujja S."/>
            <person name="Heiman D."/>
            <person name="Howarth C."/>
            <person name="Larson L."/>
            <person name="Lui A."/>
            <person name="MacDonald P.J.P."/>
            <person name="Montmayeur A."/>
            <person name="Murphy C."/>
            <person name="Neiman D."/>
            <person name="Pearson M."/>
            <person name="Priest M."/>
            <person name="Roberts A."/>
            <person name="Saif S."/>
            <person name="Shea T."/>
            <person name="Shenoy N."/>
            <person name="Sisk P."/>
            <person name="Stolte C."/>
            <person name="Sykes S."/>
            <person name="Wortman J."/>
            <person name="Nusbaum C."/>
            <person name="Birren B."/>
        </authorList>
    </citation>
    <scope>NUCLEOTIDE SEQUENCE [LARGE SCALE GENOMIC DNA]</scope>
    <source>
        <strain evidence="2 3">54005</strain>
    </source>
</reference>
<keyword evidence="3" id="KW-1185">Reference proteome</keyword>
<dbReference type="HOGENOM" id="CLU_2960888_0_0_1"/>
<protein>
    <submittedName>
        <fullName evidence="2">Uncharacterized protein</fullName>
    </submittedName>
</protein>
<dbReference type="AlphaFoldDB" id="X0C0I2"/>
<name>X0C0I2_FUSOX</name>
<dbReference type="EMBL" id="JH658735">
    <property type="protein sequence ID" value="EXK76312.1"/>
    <property type="molecule type" value="Genomic_DNA"/>
</dbReference>
<feature type="region of interest" description="Disordered" evidence="1">
    <location>
        <begin position="36"/>
        <end position="59"/>
    </location>
</feature>
<organism evidence="2 3">
    <name type="scientific">Fusarium oxysporum f. sp. raphani 54005</name>
    <dbReference type="NCBI Taxonomy" id="1089458"/>
    <lineage>
        <taxon>Eukaryota</taxon>
        <taxon>Fungi</taxon>
        <taxon>Dikarya</taxon>
        <taxon>Ascomycota</taxon>
        <taxon>Pezizomycotina</taxon>
        <taxon>Sordariomycetes</taxon>
        <taxon>Hypocreomycetidae</taxon>
        <taxon>Hypocreales</taxon>
        <taxon>Nectriaceae</taxon>
        <taxon>Fusarium</taxon>
        <taxon>Fusarium oxysporum species complex</taxon>
    </lineage>
</organism>
<gene>
    <name evidence="2" type="ORF">FOQG_18943</name>
</gene>
<dbReference type="Proteomes" id="UP000030663">
    <property type="component" value="Unassembled WGS sequence"/>
</dbReference>
<evidence type="ECO:0000313" key="2">
    <source>
        <dbReference type="EMBL" id="EXK76312.1"/>
    </source>
</evidence>
<proteinExistence type="predicted"/>